<dbReference type="InterPro" id="IPR003583">
    <property type="entry name" value="Hlx-hairpin-Hlx_DNA-bd_motif"/>
</dbReference>
<dbReference type="GO" id="GO:0006281">
    <property type="term" value="P:DNA repair"/>
    <property type="evidence" value="ECO:0007669"/>
    <property type="project" value="InterPro"/>
</dbReference>
<feature type="domain" description="Helix-hairpin-helix DNA-binding motif class 1" evidence="2">
    <location>
        <begin position="355"/>
        <end position="374"/>
    </location>
</feature>
<dbReference type="Proteomes" id="UP000567795">
    <property type="component" value="Unassembled WGS sequence"/>
</dbReference>
<organism evidence="3 4">
    <name type="scientific">Allostreptomyces psammosilenae</name>
    <dbReference type="NCBI Taxonomy" id="1892865"/>
    <lineage>
        <taxon>Bacteria</taxon>
        <taxon>Bacillati</taxon>
        <taxon>Actinomycetota</taxon>
        <taxon>Actinomycetes</taxon>
        <taxon>Kitasatosporales</taxon>
        <taxon>Streptomycetaceae</taxon>
        <taxon>Allostreptomyces</taxon>
    </lineage>
</organism>
<name>A0A852ZXA9_9ACTN</name>
<protein>
    <submittedName>
        <fullName evidence="3">Competence protein ComEA</fullName>
    </submittedName>
</protein>
<dbReference type="InterPro" id="IPR019554">
    <property type="entry name" value="Soluble_ligand-bd"/>
</dbReference>
<feature type="domain" description="Helix-hairpin-helix DNA-binding motif class 1" evidence="2">
    <location>
        <begin position="385"/>
        <end position="404"/>
    </location>
</feature>
<comment type="caution">
    <text evidence="3">The sequence shown here is derived from an EMBL/GenBank/DDBJ whole genome shotgun (WGS) entry which is preliminary data.</text>
</comment>
<evidence type="ECO:0000259" key="2">
    <source>
        <dbReference type="SMART" id="SM00278"/>
    </source>
</evidence>
<dbReference type="AlphaFoldDB" id="A0A852ZXA9"/>
<proteinExistence type="predicted"/>
<dbReference type="EMBL" id="JACBZD010000001">
    <property type="protein sequence ID" value="NYI06655.1"/>
    <property type="molecule type" value="Genomic_DNA"/>
</dbReference>
<dbReference type="RefSeq" id="WP_246449977.1">
    <property type="nucleotide sequence ID" value="NZ_JACBZD010000001.1"/>
</dbReference>
<sequence>MDTERLPGPASASVSASGTASAPVAAPARLAPAARPARADAAAGPVPAPAGPRAATGPGTPPEAAEHARARMRALFDAAAPRRPLLVLGQPPGPATHAPPPGEAPPGEAPSPAASSGEASPGGASSSAGASAAGSPSAGPSAPGGPPASRAGAAGRVRRPLLALRRRAGAARETVRLGLDGRSLLALAAVLVVAAALAVHHLWLARPRAVEIPAVTAAAEPAQDPPEAPGATAHPEGPEDLPAEAPSPPAQPASTAPPSASGALVVHVAGRVEEPGVRELPAGSRVADAVAAAGGALPGVDTTSLNLARPLSDGEQILVGLPAASGAPPVAPDGPETPGPAAVAAPVSLNQATAAQLDALPGVGPVLAQRIIDHREDRGGFTSVDELRDVDGIGDQRFAEIEELVRL</sequence>
<dbReference type="GO" id="GO:0015627">
    <property type="term" value="C:type II protein secretion system complex"/>
    <property type="evidence" value="ECO:0007669"/>
    <property type="project" value="TreeGrafter"/>
</dbReference>
<dbReference type="SUPFAM" id="SSF47781">
    <property type="entry name" value="RuvA domain 2-like"/>
    <property type="match status" value="1"/>
</dbReference>
<dbReference type="GO" id="GO:0003677">
    <property type="term" value="F:DNA binding"/>
    <property type="evidence" value="ECO:0007669"/>
    <property type="project" value="InterPro"/>
</dbReference>
<feature type="compositionally biased region" description="Low complexity" evidence="1">
    <location>
        <begin position="7"/>
        <end position="58"/>
    </location>
</feature>
<dbReference type="SMART" id="SM00278">
    <property type="entry name" value="HhH1"/>
    <property type="match status" value="2"/>
</dbReference>
<dbReference type="Pfam" id="PF12836">
    <property type="entry name" value="HHH_3"/>
    <property type="match status" value="1"/>
</dbReference>
<accession>A0A852ZXA9</accession>
<dbReference type="Pfam" id="PF10531">
    <property type="entry name" value="SLBB"/>
    <property type="match status" value="1"/>
</dbReference>
<feature type="compositionally biased region" description="Pro residues" evidence="1">
    <location>
        <begin position="91"/>
        <end position="109"/>
    </location>
</feature>
<dbReference type="Gene3D" id="1.10.150.320">
    <property type="entry name" value="Photosystem II 12 kDa extrinsic protein"/>
    <property type="match status" value="1"/>
</dbReference>
<feature type="compositionally biased region" description="Low complexity" evidence="1">
    <location>
        <begin position="110"/>
        <end position="154"/>
    </location>
</feature>
<dbReference type="InterPro" id="IPR051675">
    <property type="entry name" value="Endo/Exo/Phosphatase_dom_1"/>
</dbReference>
<dbReference type="PANTHER" id="PTHR21180">
    <property type="entry name" value="ENDONUCLEASE/EXONUCLEASE/PHOSPHATASE FAMILY DOMAIN-CONTAINING PROTEIN 1"/>
    <property type="match status" value="1"/>
</dbReference>
<reference evidence="3 4" key="1">
    <citation type="submission" date="2020-07" db="EMBL/GenBank/DDBJ databases">
        <title>Sequencing the genomes of 1000 actinobacteria strains.</title>
        <authorList>
            <person name="Klenk H.-P."/>
        </authorList>
    </citation>
    <scope>NUCLEOTIDE SEQUENCE [LARGE SCALE GENOMIC DNA]</scope>
    <source>
        <strain evidence="3 4">DSM 42178</strain>
    </source>
</reference>
<dbReference type="PANTHER" id="PTHR21180:SF32">
    <property type="entry name" value="ENDONUCLEASE_EXONUCLEASE_PHOSPHATASE FAMILY DOMAIN-CONTAINING PROTEIN 1"/>
    <property type="match status" value="1"/>
</dbReference>
<gene>
    <name evidence="3" type="ORF">FHU37_003598</name>
</gene>
<keyword evidence="4" id="KW-1185">Reference proteome</keyword>
<evidence type="ECO:0000313" key="3">
    <source>
        <dbReference type="EMBL" id="NYI06655.1"/>
    </source>
</evidence>
<feature type="region of interest" description="Disordered" evidence="1">
    <location>
        <begin position="217"/>
        <end position="261"/>
    </location>
</feature>
<dbReference type="InterPro" id="IPR010994">
    <property type="entry name" value="RuvA_2-like"/>
</dbReference>
<feature type="region of interest" description="Disordered" evidence="1">
    <location>
        <begin position="1"/>
        <end position="68"/>
    </location>
</feature>
<evidence type="ECO:0000313" key="4">
    <source>
        <dbReference type="Proteomes" id="UP000567795"/>
    </source>
</evidence>
<feature type="region of interest" description="Disordered" evidence="1">
    <location>
        <begin position="85"/>
        <end position="154"/>
    </location>
</feature>
<evidence type="ECO:0000256" key="1">
    <source>
        <dbReference type="SAM" id="MobiDB-lite"/>
    </source>
</evidence>
<dbReference type="GO" id="GO:0015628">
    <property type="term" value="P:protein secretion by the type II secretion system"/>
    <property type="evidence" value="ECO:0007669"/>
    <property type="project" value="TreeGrafter"/>
</dbReference>
<feature type="compositionally biased region" description="Low complexity" evidence="1">
    <location>
        <begin position="252"/>
        <end position="261"/>
    </location>
</feature>